<evidence type="ECO:0000313" key="12">
    <source>
        <dbReference type="EMBL" id="EAN33415.1"/>
    </source>
</evidence>
<evidence type="ECO:0000256" key="5">
    <source>
        <dbReference type="ARBA" id="ARBA00022723"/>
    </source>
</evidence>
<comment type="caution">
    <text evidence="12">The sequence shown here is derived from an EMBL/GenBank/DDBJ whole genome shotgun (WGS) entry which is preliminary data.</text>
</comment>
<dbReference type="VEuPathDB" id="PiroplasmaDB:TpMuguga_01g00171"/>
<accession>Q4N9E3</accession>
<dbReference type="KEGG" id="tpv:TP01_0171"/>
<evidence type="ECO:0000313" key="13">
    <source>
        <dbReference type="Proteomes" id="UP000001949"/>
    </source>
</evidence>
<feature type="domain" description="Prenyltransferase alpha-alpha toroid" evidence="11">
    <location>
        <begin position="41"/>
        <end position="421"/>
    </location>
</feature>
<evidence type="ECO:0000256" key="8">
    <source>
        <dbReference type="ARBA" id="ARBA00030816"/>
    </source>
</evidence>
<comment type="cofactor">
    <cofactor evidence="1">
        <name>Zn(2+)</name>
        <dbReference type="ChEBI" id="CHEBI:29105"/>
    </cofactor>
</comment>
<dbReference type="SUPFAM" id="SSF48239">
    <property type="entry name" value="Terpenoid cyclases/Protein prenyltransferases"/>
    <property type="match status" value="1"/>
</dbReference>
<evidence type="ECO:0000256" key="9">
    <source>
        <dbReference type="ARBA" id="ARBA00032766"/>
    </source>
</evidence>
<keyword evidence="5" id="KW-0479">Metal-binding</keyword>
<dbReference type="OMA" id="DPYHSFT"/>
<dbReference type="Proteomes" id="UP000001949">
    <property type="component" value="Unassembled WGS sequence"/>
</dbReference>
<dbReference type="Gene3D" id="1.50.10.20">
    <property type="match status" value="1"/>
</dbReference>
<dbReference type="GO" id="GO:0004663">
    <property type="term" value="F:Rab geranylgeranyltransferase activity"/>
    <property type="evidence" value="ECO:0007669"/>
    <property type="project" value="TreeGrafter"/>
</dbReference>
<comment type="similarity">
    <text evidence="2">Belongs to the protein prenyltransferase subunit beta family.</text>
</comment>
<evidence type="ECO:0000256" key="2">
    <source>
        <dbReference type="ARBA" id="ARBA00010497"/>
    </source>
</evidence>
<proteinExistence type="inferred from homology"/>
<dbReference type="InterPro" id="IPR001330">
    <property type="entry name" value="Prenyltrans"/>
</dbReference>
<evidence type="ECO:0000256" key="4">
    <source>
        <dbReference type="ARBA" id="ARBA00022679"/>
    </source>
</evidence>
<evidence type="ECO:0000256" key="7">
    <source>
        <dbReference type="ARBA" id="ARBA00022833"/>
    </source>
</evidence>
<dbReference type="GO" id="GO:0005968">
    <property type="term" value="C:Rab-protein geranylgeranyltransferase complex"/>
    <property type="evidence" value="ECO:0007669"/>
    <property type="project" value="TreeGrafter"/>
</dbReference>
<gene>
    <name evidence="12" type="ordered locus">TP01_0171</name>
</gene>
<keyword evidence="13" id="KW-1185">Reference proteome</keyword>
<organism evidence="12 13">
    <name type="scientific">Theileria parva</name>
    <name type="common">East coast fever infection agent</name>
    <dbReference type="NCBI Taxonomy" id="5875"/>
    <lineage>
        <taxon>Eukaryota</taxon>
        <taxon>Sar</taxon>
        <taxon>Alveolata</taxon>
        <taxon>Apicomplexa</taxon>
        <taxon>Aconoidasida</taxon>
        <taxon>Piroplasmida</taxon>
        <taxon>Theileriidae</taxon>
        <taxon>Theileria</taxon>
    </lineage>
</organism>
<dbReference type="eggNOG" id="KOG0366">
    <property type="taxonomic scope" value="Eukaryota"/>
</dbReference>
<dbReference type="EMBL" id="AAGK01000001">
    <property type="protein sequence ID" value="EAN33415.1"/>
    <property type="molecule type" value="Genomic_DNA"/>
</dbReference>
<feature type="region of interest" description="Disordered" evidence="10">
    <location>
        <begin position="93"/>
        <end position="120"/>
    </location>
</feature>
<keyword evidence="3" id="KW-0637">Prenyltransferase</keyword>
<keyword evidence="4 12" id="KW-0808">Transferase</keyword>
<dbReference type="AlphaFoldDB" id="Q4N9E3"/>
<name>Q4N9E3_THEPA</name>
<dbReference type="Pfam" id="PF00432">
    <property type="entry name" value="Prenyltrans"/>
    <property type="match status" value="1"/>
</dbReference>
<reference evidence="12 13" key="1">
    <citation type="journal article" date="2005" name="Science">
        <title>Genome sequence of Theileria parva, a bovine pathogen that transforms lymphocytes.</title>
        <authorList>
            <person name="Gardner M.J."/>
            <person name="Bishop R."/>
            <person name="Shah T."/>
            <person name="de Villiers E.P."/>
            <person name="Carlton J.M."/>
            <person name="Hall N."/>
            <person name="Ren Q."/>
            <person name="Paulsen I.T."/>
            <person name="Pain A."/>
            <person name="Berriman M."/>
            <person name="Wilson R.J.M."/>
            <person name="Sato S."/>
            <person name="Ralph S.A."/>
            <person name="Mann D.J."/>
            <person name="Xiong Z."/>
            <person name="Shallom S.J."/>
            <person name="Weidman J."/>
            <person name="Jiang L."/>
            <person name="Lynn J."/>
            <person name="Weaver B."/>
            <person name="Shoaibi A."/>
            <person name="Domingo A.R."/>
            <person name="Wasawo D."/>
            <person name="Crabtree J."/>
            <person name="Wortman J.R."/>
            <person name="Haas B."/>
            <person name="Angiuoli S.V."/>
            <person name="Creasy T.H."/>
            <person name="Lu C."/>
            <person name="Suh B."/>
            <person name="Silva J.C."/>
            <person name="Utterback T.R."/>
            <person name="Feldblyum T.V."/>
            <person name="Pertea M."/>
            <person name="Allen J."/>
            <person name="Nierman W.C."/>
            <person name="Taracha E.L.N."/>
            <person name="Salzberg S.L."/>
            <person name="White O.R."/>
            <person name="Fitzhugh H.A."/>
            <person name="Morzaria S."/>
            <person name="Venter J.C."/>
            <person name="Fraser C.M."/>
            <person name="Nene V."/>
        </authorList>
    </citation>
    <scope>NUCLEOTIDE SEQUENCE [LARGE SCALE GENOMIC DNA]</scope>
    <source>
        <strain evidence="12 13">Muguga</strain>
    </source>
</reference>
<evidence type="ECO:0000256" key="10">
    <source>
        <dbReference type="SAM" id="MobiDB-lite"/>
    </source>
</evidence>
<evidence type="ECO:0000256" key="6">
    <source>
        <dbReference type="ARBA" id="ARBA00022737"/>
    </source>
</evidence>
<evidence type="ECO:0000256" key="1">
    <source>
        <dbReference type="ARBA" id="ARBA00001947"/>
    </source>
</evidence>
<keyword evidence="6" id="KW-0677">Repeat</keyword>
<dbReference type="InterPro" id="IPR045089">
    <property type="entry name" value="PGGT1B-like"/>
</dbReference>
<keyword evidence="7" id="KW-0862">Zinc</keyword>
<dbReference type="PANTHER" id="PTHR11774">
    <property type="entry name" value="GERANYLGERANYL TRANSFERASE TYPE BETA SUBUNIT"/>
    <property type="match status" value="1"/>
</dbReference>
<evidence type="ECO:0000259" key="11">
    <source>
        <dbReference type="Pfam" id="PF00432"/>
    </source>
</evidence>
<dbReference type="GeneID" id="3502974"/>
<protein>
    <recommendedName>
        <fullName evidence="8">Geranylgeranyl transferase type II subunit beta</fullName>
    </recommendedName>
    <alternativeName>
        <fullName evidence="9">Type II protein geranyl-geranyltransferase subunit beta</fullName>
    </alternativeName>
</protein>
<dbReference type="STRING" id="5875.Q4N9E3"/>
<sequence>MKDLNKLRDYLNNFLIGGINLFSAPEGVNNNKFNGKKLLFEKSLICGSFWSISALTILSQPISQSNLNSLLNILNSCFTNINTFPYTSVNSNNTNIVPNTNSNTTHNATGNDTENTSDSVDSSVVTTEQFEEGVKGFMEYNNNLYNNNIQSTLYAIEINYLLRNFPLYNQFHSGINHSLLSSSDLISIINYIKSLYNPDEGYFFNSLNSFNTHSNTDYTDVRSTMSALCAFNLTHKLLNFSESQITDQLNKSFDLDRIYRFLRSHFNSDGGISLSKNGQSHVAGAFCSIGSLVLINRINSLSHNRIHLLVTWLLERISINGGMNGRVGKSNDICYIWWSLATMFMLVKYYKKSVKLFNQTVIARITRFIGESQNSDGGFSANKSHENSDPYHSFTALLATALLNQFHNQYNIHEIEPLFAIPINPT</sequence>
<dbReference type="PANTHER" id="PTHR11774:SF11">
    <property type="entry name" value="GERANYLGERANYL TRANSFERASE TYPE-2 SUBUNIT BETA"/>
    <property type="match status" value="1"/>
</dbReference>
<dbReference type="InParanoid" id="Q4N9E3"/>
<dbReference type="GO" id="GO:0046872">
    <property type="term" value="F:metal ion binding"/>
    <property type="evidence" value="ECO:0007669"/>
    <property type="project" value="UniProtKB-KW"/>
</dbReference>
<dbReference type="InterPro" id="IPR008930">
    <property type="entry name" value="Terpenoid_cyclase/PrenylTrfase"/>
</dbReference>
<evidence type="ECO:0000256" key="3">
    <source>
        <dbReference type="ARBA" id="ARBA00022602"/>
    </source>
</evidence>